<keyword evidence="3" id="KW-1185">Reference proteome</keyword>
<feature type="region of interest" description="Disordered" evidence="1">
    <location>
        <begin position="23"/>
        <end position="44"/>
    </location>
</feature>
<sequence length="126" mass="14036">MLKRANVKAGSTLLGDNAAITAKGSKAMTEPKSSKEQNKHKLTKGELNILLRGTDKHAQQTFLGPDGYGVPKAMTFRQAITAKYYKARGSMENCILRTFKRKKSGRTTKRFLDLPLLVVRRTTAMH</sequence>
<gene>
    <name evidence="2" type="ORF">NDU88_001261</name>
</gene>
<evidence type="ECO:0000313" key="3">
    <source>
        <dbReference type="Proteomes" id="UP001066276"/>
    </source>
</evidence>
<comment type="caution">
    <text evidence="2">The sequence shown here is derived from an EMBL/GenBank/DDBJ whole genome shotgun (WGS) entry which is preliminary data.</text>
</comment>
<protein>
    <submittedName>
        <fullName evidence="2">Uncharacterized protein</fullName>
    </submittedName>
</protein>
<dbReference type="Proteomes" id="UP001066276">
    <property type="component" value="Chromosome 3_2"/>
</dbReference>
<dbReference type="EMBL" id="JANPWB010000006">
    <property type="protein sequence ID" value="KAJ1175976.1"/>
    <property type="molecule type" value="Genomic_DNA"/>
</dbReference>
<reference evidence="2" key="1">
    <citation type="journal article" date="2022" name="bioRxiv">
        <title>Sequencing and chromosome-scale assembly of the giantPleurodeles waltlgenome.</title>
        <authorList>
            <person name="Brown T."/>
            <person name="Elewa A."/>
            <person name="Iarovenko S."/>
            <person name="Subramanian E."/>
            <person name="Araus A.J."/>
            <person name="Petzold A."/>
            <person name="Susuki M."/>
            <person name="Suzuki K.-i.T."/>
            <person name="Hayashi T."/>
            <person name="Toyoda A."/>
            <person name="Oliveira C."/>
            <person name="Osipova E."/>
            <person name="Leigh N.D."/>
            <person name="Simon A."/>
            <person name="Yun M.H."/>
        </authorList>
    </citation>
    <scope>NUCLEOTIDE SEQUENCE</scope>
    <source>
        <strain evidence="2">20211129_DDA</strain>
        <tissue evidence="2">Liver</tissue>
    </source>
</reference>
<accession>A0AAV7TIN0</accession>
<organism evidence="2 3">
    <name type="scientific">Pleurodeles waltl</name>
    <name type="common">Iberian ribbed newt</name>
    <dbReference type="NCBI Taxonomy" id="8319"/>
    <lineage>
        <taxon>Eukaryota</taxon>
        <taxon>Metazoa</taxon>
        <taxon>Chordata</taxon>
        <taxon>Craniata</taxon>
        <taxon>Vertebrata</taxon>
        <taxon>Euteleostomi</taxon>
        <taxon>Amphibia</taxon>
        <taxon>Batrachia</taxon>
        <taxon>Caudata</taxon>
        <taxon>Salamandroidea</taxon>
        <taxon>Salamandridae</taxon>
        <taxon>Pleurodelinae</taxon>
        <taxon>Pleurodeles</taxon>
    </lineage>
</organism>
<proteinExistence type="predicted"/>
<evidence type="ECO:0000313" key="2">
    <source>
        <dbReference type="EMBL" id="KAJ1175976.1"/>
    </source>
</evidence>
<evidence type="ECO:0000256" key="1">
    <source>
        <dbReference type="SAM" id="MobiDB-lite"/>
    </source>
</evidence>
<dbReference type="AlphaFoldDB" id="A0AAV7TIN0"/>
<name>A0AAV7TIN0_PLEWA</name>